<comment type="caution">
    <text evidence="4">The sequence shown here is derived from an EMBL/GenBank/DDBJ whole genome shotgun (WGS) entry which is preliminary data.</text>
</comment>
<dbReference type="PROSITE" id="PS00678">
    <property type="entry name" value="WD_REPEATS_1"/>
    <property type="match status" value="1"/>
</dbReference>
<evidence type="ECO:0000313" key="5">
    <source>
        <dbReference type="Proteomes" id="UP001275084"/>
    </source>
</evidence>
<evidence type="ECO:0000256" key="3">
    <source>
        <dbReference type="PROSITE-ProRule" id="PRU00221"/>
    </source>
</evidence>
<feature type="non-terminal residue" evidence="4">
    <location>
        <position position="1"/>
    </location>
</feature>
<dbReference type="PANTHER" id="PTHR19848:SF8">
    <property type="entry name" value="F-BOX AND WD REPEAT DOMAIN CONTAINING 7"/>
    <property type="match status" value="1"/>
</dbReference>
<organism evidence="4 5">
    <name type="scientific">Lasiosphaeria hispida</name>
    <dbReference type="NCBI Taxonomy" id="260671"/>
    <lineage>
        <taxon>Eukaryota</taxon>
        <taxon>Fungi</taxon>
        <taxon>Dikarya</taxon>
        <taxon>Ascomycota</taxon>
        <taxon>Pezizomycotina</taxon>
        <taxon>Sordariomycetes</taxon>
        <taxon>Sordariomycetidae</taxon>
        <taxon>Sordariales</taxon>
        <taxon>Lasiosphaeriaceae</taxon>
        <taxon>Lasiosphaeria</taxon>
    </lineage>
</organism>
<name>A0AAJ0MGT9_9PEZI</name>
<gene>
    <name evidence="4" type="ORF">B0T25DRAFT_440777</name>
</gene>
<dbReference type="Pfam" id="PF00400">
    <property type="entry name" value="WD40"/>
    <property type="match status" value="1"/>
</dbReference>
<dbReference type="SUPFAM" id="SSF50978">
    <property type="entry name" value="WD40 repeat-like"/>
    <property type="match status" value="1"/>
</dbReference>
<dbReference type="InterPro" id="IPR015943">
    <property type="entry name" value="WD40/YVTN_repeat-like_dom_sf"/>
</dbReference>
<reference evidence="4" key="2">
    <citation type="submission" date="2023-06" db="EMBL/GenBank/DDBJ databases">
        <authorList>
            <consortium name="Lawrence Berkeley National Laboratory"/>
            <person name="Haridas S."/>
            <person name="Hensen N."/>
            <person name="Bonometti L."/>
            <person name="Westerberg I."/>
            <person name="Brannstrom I.O."/>
            <person name="Guillou S."/>
            <person name="Cros-Aarteil S."/>
            <person name="Calhoun S."/>
            <person name="Kuo A."/>
            <person name="Mondo S."/>
            <person name="Pangilinan J."/>
            <person name="Riley R."/>
            <person name="Labutti K."/>
            <person name="Andreopoulos B."/>
            <person name="Lipzen A."/>
            <person name="Chen C."/>
            <person name="Yanf M."/>
            <person name="Daum C."/>
            <person name="Ng V."/>
            <person name="Clum A."/>
            <person name="Steindorff A."/>
            <person name="Ohm R."/>
            <person name="Martin F."/>
            <person name="Silar P."/>
            <person name="Natvig D."/>
            <person name="Lalanne C."/>
            <person name="Gautier V."/>
            <person name="Ament-Velasquez S.L."/>
            <person name="Kruys A."/>
            <person name="Hutchinson M.I."/>
            <person name="Powell A.J."/>
            <person name="Barry K."/>
            <person name="Miller A.N."/>
            <person name="Grigoriev I.V."/>
            <person name="Debuchy R."/>
            <person name="Gladieux P."/>
            <person name="Thoren M.H."/>
            <person name="Johannesson H."/>
        </authorList>
    </citation>
    <scope>NUCLEOTIDE SEQUENCE</scope>
    <source>
        <strain evidence="4">CBS 955.72</strain>
    </source>
</reference>
<dbReference type="Gene3D" id="2.130.10.10">
    <property type="entry name" value="YVTN repeat-like/Quinoprotein amine dehydrogenase"/>
    <property type="match status" value="1"/>
</dbReference>
<accession>A0AAJ0MGT9</accession>
<evidence type="ECO:0000256" key="1">
    <source>
        <dbReference type="ARBA" id="ARBA00022574"/>
    </source>
</evidence>
<dbReference type="InterPro" id="IPR036322">
    <property type="entry name" value="WD40_repeat_dom_sf"/>
</dbReference>
<dbReference type="Proteomes" id="UP001275084">
    <property type="component" value="Unassembled WGS sequence"/>
</dbReference>
<evidence type="ECO:0000256" key="2">
    <source>
        <dbReference type="ARBA" id="ARBA00022737"/>
    </source>
</evidence>
<evidence type="ECO:0000313" key="4">
    <source>
        <dbReference type="EMBL" id="KAK3358136.1"/>
    </source>
</evidence>
<feature type="repeat" description="WD" evidence="3">
    <location>
        <begin position="25"/>
        <end position="58"/>
    </location>
</feature>
<protein>
    <submittedName>
        <fullName evidence="4">WD40-repeat-containing domain protein</fullName>
    </submittedName>
</protein>
<keyword evidence="1 3" id="KW-0853">WD repeat</keyword>
<feature type="non-terminal residue" evidence="4">
    <location>
        <position position="64"/>
    </location>
</feature>
<dbReference type="AlphaFoldDB" id="A0AAJ0MGT9"/>
<dbReference type="PANTHER" id="PTHR19848">
    <property type="entry name" value="WD40 REPEAT PROTEIN"/>
    <property type="match status" value="1"/>
</dbReference>
<proteinExistence type="predicted"/>
<sequence length="64" mass="7262">AIVELTHDKTIKIWDMVMGTCMQMLMGHSHQVWSVVFLPDLKLVVSGSDNKTIKIWDVVMGICM</sequence>
<dbReference type="SMART" id="SM00320">
    <property type="entry name" value="WD40"/>
    <property type="match status" value="1"/>
</dbReference>
<dbReference type="EMBL" id="JAUIQD010000003">
    <property type="protein sequence ID" value="KAK3358136.1"/>
    <property type="molecule type" value="Genomic_DNA"/>
</dbReference>
<dbReference type="InterPro" id="IPR001680">
    <property type="entry name" value="WD40_rpt"/>
</dbReference>
<dbReference type="InterPro" id="IPR019775">
    <property type="entry name" value="WD40_repeat_CS"/>
</dbReference>
<keyword evidence="5" id="KW-1185">Reference proteome</keyword>
<dbReference type="PROSITE" id="PS50294">
    <property type="entry name" value="WD_REPEATS_REGION"/>
    <property type="match status" value="1"/>
</dbReference>
<reference evidence="4" key="1">
    <citation type="journal article" date="2023" name="Mol. Phylogenet. Evol.">
        <title>Genome-scale phylogeny and comparative genomics of the fungal order Sordariales.</title>
        <authorList>
            <person name="Hensen N."/>
            <person name="Bonometti L."/>
            <person name="Westerberg I."/>
            <person name="Brannstrom I.O."/>
            <person name="Guillou S."/>
            <person name="Cros-Aarteil S."/>
            <person name="Calhoun S."/>
            <person name="Haridas S."/>
            <person name="Kuo A."/>
            <person name="Mondo S."/>
            <person name="Pangilinan J."/>
            <person name="Riley R."/>
            <person name="LaButti K."/>
            <person name="Andreopoulos B."/>
            <person name="Lipzen A."/>
            <person name="Chen C."/>
            <person name="Yan M."/>
            <person name="Daum C."/>
            <person name="Ng V."/>
            <person name="Clum A."/>
            <person name="Steindorff A."/>
            <person name="Ohm R.A."/>
            <person name="Martin F."/>
            <person name="Silar P."/>
            <person name="Natvig D.O."/>
            <person name="Lalanne C."/>
            <person name="Gautier V."/>
            <person name="Ament-Velasquez S.L."/>
            <person name="Kruys A."/>
            <person name="Hutchinson M.I."/>
            <person name="Powell A.J."/>
            <person name="Barry K."/>
            <person name="Miller A.N."/>
            <person name="Grigoriev I.V."/>
            <person name="Debuchy R."/>
            <person name="Gladieux P."/>
            <person name="Hiltunen Thoren M."/>
            <person name="Johannesson H."/>
        </authorList>
    </citation>
    <scope>NUCLEOTIDE SEQUENCE</scope>
    <source>
        <strain evidence="4">CBS 955.72</strain>
    </source>
</reference>
<dbReference type="PROSITE" id="PS50082">
    <property type="entry name" value="WD_REPEATS_2"/>
    <property type="match status" value="1"/>
</dbReference>
<keyword evidence="2" id="KW-0677">Repeat</keyword>